<feature type="region of interest" description="Disordered" evidence="1">
    <location>
        <begin position="52"/>
        <end position="73"/>
    </location>
</feature>
<protein>
    <recommendedName>
        <fullName evidence="5">Mesoderm development candidate 2</fullName>
    </recommendedName>
</protein>
<dbReference type="InterPro" id="IPR019330">
    <property type="entry name" value="MESD"/>
</dbReference>
<reference evidence="3 4" key="1">
    <citation type="submission" date="2021-09" db="EMBL/GenBank/DDBJ databases">
        <title>Genomic insights and catalytic innovation underlie evolution of tropane alkaloids biosynthesis.</title>
        <authorList>
            <person name="Wang Y.-J."/>
            <person name="Tian T."/>
            <person name="Huang J.-P."/>
            <person name="Huang S.-X."/>
        </authorList>
    </citation>
    <scope>NUCLEOTIDE SEQUENCE [LARGE SCALE GENOMIC DNA]</scope>
    <source>
        <strain evidence="3">KIB-2018</strain>
        <tissue evidence="3">Leaf</tissue>
    </source>
</reference>
<gene>
    <name evidence="3" type="ORF">K2173_013307</name>
</gene>
<sequence length="209" mass="23747">MAKQSILVLLVATWILYPGPEFLRLAEGGKRRVHISDDLNDVVDEEEDEAWKQWGKKSAGPTEQLDPPPSDLSNMNLAEIQEMMAKQQVGPVIGFVKLRLGMRRTPDTVAEIAMKWTKVLRTGGVEVNFVGVDVSTIMFTMQQGRDMAELKEFILKEPDAYEIKIGDQVYRRPGDPPLDVVFEKLQSQKENRVSHNDPVEKHKHPKDEL</sequence>
<comment type="caution">
    <text evidence="3">The sequence shown here is derived from an EMBL/GenBank/DDBJ whole genome shotgun (WGS) entry which is preliminary data.</text>
</comment>
<proteinExistence type="predicted"/>
<feature type="chain" id="PRO_5043989804" description="Mesoderm development candidate 2" evidence="2">
    <location>
        <begin position="19"/>
        <end position="209"/>
    </location>
</feature>
<feature type="region of interest" description="Disordered" evidence="1">
    <location>
        <begin position="187"/>
        <end position="209"/>
    </location>
</feature>
<evidence type="ECO:0008006" key="5">
    <source>
        <dbReference type="Google" id="ProtNLM"/>
    </source>
</evidence>
<evidence type="ECO:0000313" key="3">
    <source>
        <dbReference type="EMBL" id="KAJ8748876.1"/>
    </source>
</evidence>
<feature type="signal peptide" evidence="2">
    <location>
        <begin position="1"/>
        <end position="18"/>
    </location>
</feature>
<evidence type="ECO:0000313" key="4">
    <source>
        <dbReference type="Proteomes" id="UP001159364"/>
    </source>
</evidence>
<keyword evidence="2" id="KW-0732">Signal</keyword>
<dbReference type="Pfam" id="PF10185">
    <property type="entry name" value="Mesd"/>
    <property type="match status" value="1"/>
</dbReference>
<keyword evidence="4" id="KW-1185">Reference proteome</keyword>
<name>A0AAV8SA21_9ROSI</name>
<dbReference type="Gene3D" id="3.30.70.260">
    <property type="match status" value="1"/>
</dbReference>
<dbReference type="EMBL" id="JAIWQS010000012">
    <property type="protein sequence ID" value="KAJ8748876.1"/>
    <property type="molecule type" value="Genomic_DNA"/>
</dbReference>
<accession>A0AAV8SA21</accession>
<dbReference type="AlphaFoldDB" id="A0AAV8SA21"/>
<evidence type="ECO:0000256" key="1">
    <source>
        <dbReference type="SAM" id="MobiDB-lite"/>
    </source>
</evidence>
<organism evidence="3 4">
    <name type="scientific">Erythroxylum novogranatense</name>
    <dbReference type="NCBI Taxonomy" id="1862640"/>
    <lineage>
        <taxon>Eukaryota</taxon>
        <taxon>Viridiplantae</taxon>
        <taxon>Streptophyta</taxon>
        <taxon>Embryophyta</taxon>
        <taxon>Tracheophyta</taxon>
        <taxon>Spermatophyta</taxon>
        <taxon>Magnoliopsida</taxon>
        <taxon>eudicotyledons</taxon>
        <taxon>Gunneridae</taxon>
        <taxon>Pentapetalae</taxon>
        <taxon>rosids</taxon>
        <taxon>fabids</taxon>
        <taxon>Malpighiales</taxon>
        <taxon>Erythroxylaceae</taxon>
        <taxon>Erythroxylum</taxon>
    </lineage>
</organism>
<dbReference type="PANTHER" id="PTHR36357">
    <property type="entry name" value="OS03G0148300 PROTEIN"/>
    <property type="match status" value="1"/>
</dbReference>
<dbReference type="Proteomes" id="UP001159364">
    <property type="component" value="Linkage Group LG12"/>
</dbReference>
<dbReference type="GO" id="GO:0006457">
    <property type="term" value="P:protein folding"/>
    <property type="evidence" value="ECO:0007669"/>
    <property type="project" value="InterPro"/>
</dbReference>
<dbReference type="PANTHER" id="PTHR36357:SF1">
    <property type="entry name" value="OS03G0148300 PROTEIN"/>
    <property type="match status" value="1"/>
</dbReference>
<evidence type="ECO:0000256" key="2">
    <source>
        <dbReference type="SAM" id="SignalP"/>
    </source>
</evidence>